<dbReference type="EMBL" id="BAAAZA010000056">
    <property type="protein sequence ID" value="GAA3904479.1"/>
    <property type="molecule type" value="Genomic_DNA"/>
</dbReference>
<dbReference type="Proteomes" id="UP001501563">
    <property type="component" value="Unassembled WGS sequence"/>
</dbReference>
<evidence type="ECO:0000256" key="1">
    <source>
        <dbReference type="SAM" id="MobiDB-lite"/>
    </source>
</evidence>
<evidence type="ECO:0000313" key="3">
    <source>
        <dbReference type="Proteomes" id="UP001501563"/>
    </source>
</evidence>
<accession>A0ABP7LRI9</accession>
<evidence type="ECO:0000313" key="2">
    <source>
        <dbReference type="EMBL" id="GAA3904479.1"/>
    </source>
</evidence>
<keyword evidence="3" id="KW-1185">Reference proteome</keyword>
<name>A0ABP7LRI9_9ACTN</name>
<feature type="region of interest" description="Disordered" evidence="1">
    <location>
        <begin position="109"/>
        <end position="128"/>
    </location>
</feature>
<reference evidence="3" key="1">
    <citation type="journal article" date="2019" name="Int. J. Syst. Evol. Microbiol.">
        <title>The Global Catalogue of Microorganisms (GCM) 10K type strain sequencing project: providing services to taxonomists for standard genome sequencing and annotation.</title>
        <authorList>
            <consortium name="The Broad Institute Genomics Platform"/>
            <consortium name="The Broad Institute Genome Sequencing Center for Infectious Disease"/>
            <person name="Wu L."/>
            <person name="Ma J."/>
        </authorList>
    </citation>
    <scope>NUCLEOTIDE SEQUENCE [LARGE SCALE GENOMIC DNA]</scope>
    <source>
        <strain evidence="3">JCM 16578</strain>
    </source>
</reference>
<sequence length="128" mass="13514">MARPGRRYCGPAHRQAAWRARRRWQSGAQAREAMAAAGADLLLQVQLAAERAGQDDPAGCCSAAVARVPELSEQLVLLAVAADRRAGASWAEIGAHLGLSAEAARGRFARRAHPSPWARQGGERGAPA</sequence>
<organism evidence="2 3">
    <name type="scientific">Streptomyces lannensis</name>
    <dbReference type="NCBI Taxonomy" id="766498"/>
    <lineage>
        <taxon>Bacteria</taxon>
        <taxon>Bacillati</taxon>
        <taxon>Actinomycetota</taxon>
        <taxon>Actinomycetes</taxon>
        <taxon>Kitasatosporales</taxon>
        <taxon>Streptomycetaceae</taxon>
        <taxon>Streptomyces</taxon>
    </lineage>
</organism>
<proteinExistence type="predicted"/>
<gene>
    <name evidence="2" type="ORF">GCM10022207_87220</name>
</gene>
<comment type="caution">
    <text evidence="2">The sequence shown here is derived from an EMBL/GenBank/DDBJ whole genome shotgun (WGS) entry which is preliminary data.</text>
</comment>
<protein>
    <submittedName>
        <fullName evidence="2">Uncharacterized protein</fullName>
    </submittedName>
</protein>